<sequence length="450" mass="46996">MAEGGDGSESVVEILLEGDEGVSSRDFSIDGGGKRGIYIKELDKESPLAKKVRLAEGDQIISATVYFKDMKYEDAVRFLSLSEHYTTGLRLRRTSGTTSPAGSPTGTLEHPSRKAAGGFSLEGGSLGGVGIGGGTATTVEYSLHGASHPRHLEFGGAESTSPTARDFNFGSMSPTGGSANNDQYTKIFEKKIKPRLSFEDLDASGGPTGGSAFEHGISTSHKGASTHATTVLFKGQRGSRTSGEFDPNMEHAFQSGISSSSYSFSSDGGRVYPDFKIKQEAENGDRSIKLSGPTIKGPDAGFSFTSKTLNISGPSVQTDASGLRETDAHGKGVDFSLPGFDTRSLGGKVSGTKITTTEVRDSSFQISGADLNLNVKKPKVTGGIEIADSKLDAKTKSAQVDVNAPGVEIPGNLNITKIKIPKYEVSFQKMKGSGADAGTSAAFEGTVKGT</sequence>
<dbReference type="InterPro" id="IPR001478">
    <property type="entry name" value="PDZ"/>
</dbReference>
<dbReference type="RefSeq" id="XP_032820701.1">
    <property type="nucleotide sequence ID" value="XM_032964810.1"/>
</dbReference>
<dbReference type="GO" id="GO:0005634">
    <property type="term" value="C:nucleus"/>
    <property type="evidence" value="ECO:0007669"/>
    <property type="project" value="UniProtKB-SubCell"/>
</dbReference>
<gene>
    <name evidence="6" type="primary">LOC116948288</name>
</gene>
<protein>
    <submittedName>
        <fullName evidence="6">Neuroblast differentiation-associated protein AHNAK-like</fullName>
    </submittedName>
</protein>
<dbReference type="PANTHER" id="PTHR23348:SF16">
    <property type="entry name" value="LEUCINE RICH REPEAT FAMILY PROTEIN"/>
    <property type="match status" value="1"/>
</dbReference>
<comment type="subcellular location">
    <subcellularLocation>
        <location evidence="1">Nucleus</location>
    </subcellularLocation>
</comment>
<feature type="region of interest" description="Disordered" evidence="3">
    <location>
        <begin position="92"/>
        <end position="113"/>
    </location>
</feature>
<dbReference type="InterPro" id="IPR052082">
    <property type="entry name" value="Myelin_sheath_structural"/>
</dbReference>
<dbReference type="AlphaFoldDB" id="A0AAJ7X485"/>
<dbReference type="PANTHER" id="PTHR23348">
    <property type="entry name" value="PERIAXIN/AHNAK"/>
    <property type="match status" value="1"/>
</dbReference>
<evidence type="ECO:0000313" key="5">
    <source>
        <dbReference type="Proteomes" id="UP001318040"/>
    </source>
</evidence>
<dbReference type="CDD" id="cd00136">
    <property type="entry name" value="PDZ_canonical"/>
    <property type="match status" value="1"/>
</dbReference>
<evidence type="ECO:0000256" key="3">
    <source>
        <dbReference type="SAM" id="MobiDB-lite"/>
    </source>
</evidence>
<dbReference type="Gene3D" id="2.30.42.10">
    <property type="match status" value="1"/>
</dbReference>
<keyword evidence="2" id="KW-0539">Nucleus</keyword>
<feature type="domain" description="PDZ" evidence="4">
    <location>
        <begin position="13"/>
        <end position="79"/>
    </location>
</feature>
<evidence type="ECO:0000259" key="4">
    <source>
        <dbReference type="PROSITE" id="PS50106"/>
    </source>
</evidence>
<dbReference type="Proteomes" id="UP001318040">
    <property type="component" value="Chromosome 33"/>
</dbReference>
<evidence type="ECO:0000256" key="1">
    <source>
        <dbReference type="ARBA" id="ARBA00004123"/>
    </source>
</evidence>
<dbReference type="PROSITE" id="PS50106">
    <property type="entry name" value="PDZ"/>
    <property type="match status" value="1"/>
</dbReference>
<keyword evidence="5" id="KW-1185">Reference proteome</keyword>
<reference evidence="6" key="1">
    <citation type="submission" date="2025-08" db="UniProtKB">
        <authorList>
            <consortium name="RefSeq"/>
        </authorList>
    </citation>
    <scope>IDENTIFICATION</scope>
    <source>
        <tissue evidence="6">Sperm</tissue>
    </source>
</reference>
<proteinExistence type="predicted"/>
<dbReference type="GO" id="GO:0005737">
    <property type="term" value="C:cytoplasm"/>
    <property type="evidence" value="ECO:0007669"/>
    <property type="project" value="TreeGrafter"/>
</dbReference>
<dbReference type="SUPFAM" id="SSF50156">
    <property type="entry name" value="PDZ domain-like"/>
    <property type="match status" value="1"/>
</dbReference>
<dbReference type="KEGG" id="pmrn:116948288"/>
<dbReference type="InterPro" id="IPR036034">
    <property type="entry name" value="PDZ_sf"/>
</dbReference>
<dbReference type="GO" id="GO:0043484">
    <property type="term" value="P:regulation of RNA splicing"/>
    <property type="evidence" value="ECO:0007669"/>
    <property type="project" value="TreeGrafter"/>
</dbReference>
<name>A0AAJ7X485_PETMA</name>
<accession>A0AAJ7X485</accession>
<organism evidence="5 6">
    <name type="scientific">Petromyzon marinus</name>
    <name type="common">Sea lamprey</name>
    <dbReference type="NCBI Taxonomy" id="7757"/>
    <lineage>
        <taxon>Eukaryota</taxon>
        <taxon>Metazoa</taxon>
        <taxon>Chordata</taxon>
        <taxon>Craniata</taxon>
        <taxon>Vertebrata</taxon>
        <taxon>Cyclostomata</taxon>
        <taxon>Hyperoartia</taxon>
        <taxon>Petromyzontiformes</taxon>
        <taxon>Petromyzontidae</taxon>
        <taxon>Petromyzon</taxon>
    </lineage>
</organism>
<feature type="compositionally biased region" description="Low complexity" evidence="3">
    <location>
        <begin position="92"/>
        <end position="107"/>
    </location>
</feature>
<evidence type="ECO:0000313" key="6">
    <source>
        <dbReference type="RefSeq" id="XP_032820701.1"/>
    </source>
</evidence>
<evidence type="ECO:0000256" key="2">
    <source>
        <dbReference type="ARBA" id="ARBA00023242"/>
    </source>
</evidence>